<name>A0ABT2NZG0_9GAMM</name>
<evidence type="ECO:0000256" key="3">
    <source>
        <dbReference type="ARBA" id="ARBA00022643"/>
    </source>
</evidence>
<dbReference type="PROSITE" id="PS51349">
    <property type="entry name" value="FMN_HYDROXY_ACID_DH_2"/>
    <property type="match status" value="1"/>
</dbReference>
<keyword evidence="2" id="KW-0285">Flavoprotein</keyword>
<comment type="cofactor">
    <cofactor evidence="1">
        <name>FMN</name>
        <dbReference type="ChEBI" id="CHEBI:58210"/>
    </cofactor>
</comment>
<dbReference type="InterPro" id="IPR006311">
    <property type="entry name" value="TAT_signal"/>
</dbReference>
<dbReference type="PROSITE" id="PS51318">
    <property type="entry name" value="TAT"/>
    <property type="match status" value="1"/>
</dbReference>
<feature type="signal peptide" evidence="5">
    <location>
        <begin position="1"/>
        <end position="37"/>
    </location>
</feature>
<keyword evidence="4" id="KW-0560">Oxidoreductase</keyword>
<evidence type="ECO:0000256" key="1">
    <source>
        <dbReference type="ARBA" id="ARBA00001917"/>
    </source>
</evidence>
<dbReference type="RefSeq" id="WP_261732257.1">
    <property type="nucleotide sequence ID" value="NZ_JAODOQ010000001.1"/>
</dbReference>
<dbReference type="SUPFAM" id="SSF51395">
    <property type="entry name" value="FMN-linked oxidoreductases"/>
    <property type="match status" value="1"/>
</dbReference>
<protein>
    <submittedName>
        <fullName evidence="7">Alpha-hydroxy-acid oxidizing protein</fullName>
    </submittedName>
</protein>
<dbReference type="Proteomes" id="UP001431192">
    <property type="component" value="Unassembled WGS sequence"/>
</dbReference>
<evidence type="ECO:0000313" key="8">
    <source>
        <dbReference type="Proteomes" id="UP001431192"/>
    </source>
</evidence>
<evidence type="ECO:0000256" key="5">
    <source>
        <dbReference type="SAM" id="SignalP"/>
    </source>
</evidence>
<dbReference type="PANTHER" id="PTHR10578:SF107">
    <property type="entry name" value="2-HYDROXYACID OXIDASE 1"/>
    <property type="match status" value="1"/>
</dbReference>
<keyword evidence="3" id="KW-0288">FMN</keyword>
<accession>A0ABT2NZG0</accession>
<dbReference type="InterPro" id="IPR013785">
    <property type="entry name" value="Aldolase_TIM"/>
</dbReference>
<feature type="chain" id="PRO_5045996161" evidence="5">
    <location>
        <begin position="38"/>
        <end position="421"/>
    </location>
</feature>
<evidence type="ECO:0000256" key="4">
    <source>
        <dbReference type="ARBA" id="ARBA00023002"/>
    </source>
</evidence>
<evidence type="ECO:0000256" key="2">
    <source>
        <dbReference type="ARBA" id="ARBA00022630"/>
    </source>
</evidence>
<sequence length="421" mass="44480">MNNKENELNQNRREFLSKGVAIAAASTFAMSATSAQANTATAGVVSSVAATDAPKSVSGYIKDPQILKDVLINAKKIMDTCAACDISGAGRCNGKGSCGETVPGMGGKRKSFVRNIEAFEEMSLKLQTVHTISQPKTEIELLGVKLSSPILTGITGGLTYNMGAANKLAFDGETMTEEKYARGIIEGAANSGCLGWAADGIGDPLETFKRRMAVVSEFRGRAVAQIKPRTQKEIFERLDIVQDVGAPFFAIDVDSAGRAARALPGKTVEPKDLKKLKEIVNYAKIPFIAKGIMTPEEALMCAEAGCGSIVVSNHGGRVLSSTPATMHVLPSIVKALRDRGYKMPILVDGGVRDGGDVLKALAYGAQAVLVGRPMLRASLGGGVKGVEMQFARFHTELVSSMVLTGVADVRNVDPSIVMQEV</sequence>
<keyword evidence="8" id="KW-1185">Reference proteome</keyword>
<feature type="domain" description="FMN hydroxy acid dehydrogenase" evidence="6">
    <location>
        <begin position="1"/>
        <end position="421"/>
    </location>
</feature>
<keyword evidence="5" id="KW-0732">Signal</keyword>
<dbReference type="Gene3D" id="3.20.20.70">
    <property type="entry name" value="Aldolase class I"/>
    <property type="match status" value="1"/>
</dbReference>
<dbReference type="PANTHER" id="PTHR10578">
    <property type="entry name" value="S -2-HYDROXY-ACID OXIDASE-RELATED"/>
    <property type="match status" value="1"/>
</dbReference>
<proteinExistence type="predicted"/>
<dbReference type="InterPro" id="IPR037396">
    <property type="entry name" value="FMN_HAD"/>
</dbReference>
<gene>
    <name evidence="7" type="ORF">N4T56_03635</name>
</gene>
<evidence type="ECO:0000313" key="7">
    <source>
        <dbReference type="EMBL" id="MCT8985771.1"/>
    </source>
</evidence>
<evidence type="ECO:0000259" key="6">
    <source>
        <dbReference type="PROSITE" id="PS51349"/>
    </source>
</evidence>
<comment type="caution">
    <text evidence="7">The sequence shown here is derived from an EMBL/GenBank/DDBJ whole genome shotgun (WGS) entry which is preliminary data.</text>
</comment>
<organism evidence="7 8">
    <name type="scientific">Shewanella phaeophyticola</name>
    <dbReference type="NCBI Taxonomy" id="2978345"/>
    <lineage>
        <taxon>Bacteria</taxon>
        <taxon>Pseudomonadati</taxon>
        <taxon>Pseudomonadota</taxon>
        <taxon>Gammaproteobacteria</taxon>
        <taxon>Alteromonadales</taxon>
        <taxon>Shewanellaceae</taxon>
        <taxon>Shewanella</taxon>
    </lineage>
</organism>
<dbReference type="EMBL" id="JAODOQ010000001">
    <property type="protein sequence ID" value="MCT8985771.1"/>
    <property type="molecule type" value="Genomic_DNA"/>
</dbReference>
<reference evidence="7" key="1">
    <citation type="submission" date="2022-09" db="EMBL/GenBank/DDBJ databases">
        <title>Shewanella sp. KJ10-1 sp.nov, isolated from marine algae.</title>
        <authorList>
            <person name="Butt M."/>
            <person name="Lee J.K."/>
            <person name="Kim J.M."/>
            <person name="Choi D.G."/>
        </authorList>
    </citation>
    <scope>NUCLEOTIDE SEQUENCE</scope>
    <source>
        <strain evidence="7">KJ10-1</strain>
    </source>
</reference>
<dbReference type="Pfam" id="PF01070">
    <property type="entry name" value="FMN_dh"/>
    <property type="match status" value="1"/>
</dbReference>
<dbReference type="InterPro" id="IPR000262">
    <property type="entry name" value="FMN-dep_DH"/>
</dbReference>